<sequence>MRRYNRIDRAAKFRAGMVSSEVIGSKVQRLSFCASTVLASDRSKELAILKEIVGGTGSMLPEAKTEKGRSSQHACSIGMLRFWSEMEQRCFTRLRCKKGLASMPGVSASAHESHDAFHSDEDDKINQVANYEEENEDTREIIRQGQTSDLPGGEGEESKAGGRTADLIQPHVESRDLVQANDYLAGGGTTTYHEQPEIDDSGIFAWDRGNTTCCKLIRRRQGESTRKLHLKPAMMSGHLPLLILKCGIQAITVITFDPEQPPPIHAARVVPDPCGRSEDPSTNKVRKLICRMTKRIHKANLDLKPETTLASQMASQY</sequence>
<evidence type="ECO:0000313" key="3">
    <source>
        <dbReference type="Proteomes" id="UP000076722"/>
    </source>
</evidence>
<evidence type="ECO:0000256" key="1">
    <source>
        <dbReference type="SAM" id="MobiDB-lite"/>
    </source>
</evidence>
<evidence type="ECO:0000313" key="2">
    <source>
        <dbReference type="EMBL" id="KZS90799.1"/>
    </source>
</evidence>
<reference evidence="2 3" key="1">
    <citation type="journal article" date="2016" name="Mol. Biol. Evol.">
        <title>Comparative Genomics of Early-Diverging Mushroom-Forming Fungi Provides Insights into the Origins of Lignocellulose Decay Capabilities.</title>
        <authorList>
            <person name="Nagy L.G."/>
            <person name="Riley R."/>
            <person name="Tritt A."/>
            <person name="Adam C."/>
            <person name="Daum C."/>
            <person name="Floudas D."/>
            <person name="Sun H."/>
            <person name="Yadav J.S."/>
            <person name="Pangilinan J."/>
            <person name="Larsson K.H."/>
            <person name="Matsuura K."/>
            <person name="Barry K."/>
            <person name="Labutti K."/>
            <person name="Kuo R."/>
            <person name="Ohm R.A."/>
            <person name="Bhattacharya S.S."/>
            <person name="Shirouzu T."/>
            <person name="Yoshinaga Y."/>
            <person name="Martin F.M."/>
            <person name="Grigoriev I.V."/>
            <person name="Hibbett D.S."/>
        </authorList>
    </citation>
    <scope>NUCLEOTIDE SEQUENCE [LARGE SCALE GENOMIC DNA]</scope>
    <source>
        <strain evidence="2 3">HHB9708</strain>
    </source>
</reference>
<accession>A0A164RR35</accession>
<protein>
    <submittedName>
        <fullName evidence="2">Uncharacterized protein</fullName>
    </submittedName>
</protein>
<keyword evidence="3" id="KW-1185">Reference proteome</keyword>
<dbReference type="AlphaFoldDB" id="A0A164RR35"/>
<feature type="region of interest" description="Disordered" evidence="1">
    <location>
        <begin position="132"/>
        <end position="161"/>
    </location>
</feature>
<gene>
    <name evidence="2" type="ORF">SISNIDRAFT_468305</name>
</gene>
<feature type="region of interest" description="Disordered" evidence="1">
    <location>
        <begin position="105"/>
        <end position="124"/>
    </location>
</feature>
<dbReference type="Proteomes" id="UP000076722">
    <property type="component" value="Unassembled WGS sequence"/>
</dbReference>
<dbReference type="EMBL" id="KV419419">
    <property type="protein sequence ID" value="KZS90799.1"/>
    <property type="molecule type" value="Genomic_DNA"/>
</dbReference>
<feature type="compositionally biased region" description="Basic and acidic residues" evidence="1">
    <location>
        <begin position="111"/>
        <end position="124"/>
    </location>
</feature>
<name>A0A164RR35_9AGAM</name>
<proteinExistence type="predicted"/>
<organism evidence="2 3">
    <name type="scientific">Sistotremastrum niveocremeum HHB9708</name>
    <dbReference type="NCBI Taxonomy" id="1314777"/>
    <lineage>
        <taxon>Eukaryota</taxon>
        <taxon>Fungi</taxon>
        <taxon>Dikarya</taxon>
        <taxon>Basidiomycota</taxon>
        <taxon>Agaricomycotina</taxon>
        <taxon>Agaricomycetes</taxon>
        <taxon>Sistotremastrales</taxon>
        <taxon>Sistotremastraceae</taxon>
        <taxon>Sertulicium</taxon>
        <taxon>Sertulicium niveocremeum</taxon>
    </lineage>
</organism>